<keyword evidence="6" id="KW-0732">Signal</keyword>
<protein>
    <submittedName>
        <fullName evidence="9">Glycoside hydrolase family 9 protein</fullName>
    </submittedName>
</protein>
<proteinExistence type="inferred from homology"/>
<dbReference type="InterPro" id="IPR004197">
    <property type="entry name" value="Cellulase_Ig-like"/>
</dbReference>
<feature type="chain" id="PRO_5044313620" evidence="6">
    <location>
        <begin position="20"/>
        <end position="548"/>
    </location>
</feature>
<evidence type="ECO:0000256" key="3">
    <source>
        <dbReference type="ARBA" id="ARBA00023277"/>
    </source>
</evidence>
<name>A0AB33IRC7_9BACT</name>
<dbReference type="AlphaFoldDB" id="A0AB33IRC7"/>
<dbReference type="InterPro" id="IPR008928">
    <property type="entry name" value="6-hairpin_glycosidase_sf"/>
</dbReference>
<dbReference type="InterPro" id="IPR014756">
    <property type="entry name" value="Ig_E-set"/>
</dbReference>
<dbReference type="InterPro" id="IPR013783">
    <property type="entry name" value="Ig-like_fold"/>
</dbReference>
<dbReference type="InterPro" id="IPR012341">
    <property type="entry name" value="6hp_glycosidase-like_sf"/>
</dbReference>
<organism evidence="9">
    <name type="scientific">Prevotella sp. GTC17253</name>
    <dbReference type="NCBI Taxonomy" id="3236793"/>
    <lineage>
        <taxon>Bacteria</taxon>
        <taxon>Pseudomonadati</taxon>
        <taxon>Bacteroidota</taxon>
        <taxon>Bacteroidia</taxon>
        <taxon>Bacteroidales</taxon>
        <taxon>Prevotellaceae</taxon>
        <taxon>Prevotella</taxon>
    </lineage>
</organism>
<dbReference type="EMBL" id="AP035785">
    <property type="protein sequence ID" value="BFO72303.1"/>
    <property type="molecule type" value="Genomic_DNA"/>
</dbReference>
<keyword evidence="2 9" id="KW-0378">Hydrolase</keyword>
<dbReference type="Gene3D" id="1.50.10.10">
    <property type="match status" value="1"/>
</dbReference>
<keyword evidence="3" id="KW-0119">Carbohydrate metabolism</keyword>
<dbReference type="GO" id="GO:0008810">
    <property type="term" value="F:cellulase activity"/>
    <property type="evidence" value="ECO:0007669"/>
    <property type="project" value="InterPro"/>
</dbReference>
<evidence type="ECO:0000256" key="6">
    <source>
        <dbReference type="SAM" id="SignalP"/>
    </source>
</evidence>
<evidence type="ECO:0000259" key="7">
    <source>
        <dbReference type="Pfam" id="PF00759"/>
    </source>
</evidence>
<evidence type="ECO:0000256" key="2">
    <source>
        <dbReference type="ARBA" id="ARBA00022801"/>
    </source>
</evidence>
<feature type="domain" description="Glycoside hydrolase family 9" evidence="7">
    <location>
        <begin position="116"/>
        <end position="543"/>
    </location>
</feature>
<dbReference type="GO" id="GO:0000272">
    <property type="term" value="P:polysaccharide catabolic process"/>
    <property type="evidence" value="ECO:0007669"/>
    <property type="project" value="UniProtKB-KW"/>
</dbReference>
<comment type="similarity">
    <text evidence="1">Belongs to the glycosyl hydrolase 9 (cellulase E) family.</text>
</comment>
<dbReference type="SUPFAM" id="SSF81296">
    <property type="entry name" value="E set domains"/>
    <property type="match status" value="1"/>
</dbReference>
<reference evidence="9" key="1">
    <citation type="submission" date="2024-07" db="EMBL/GenBank/DDBJ databases">
        <title>Complete genome sequence of Prevotella sp. YM-2024 GTC17253.</title>
        <authorList>
            <person name="Hayashi M."/>
            <person name="Muto Y."/>
            <person name="Tanaka K."/>
            <person name="Niwa H."/>
        </authorList>
    </citation>
    <scope>NUCLEOTIDE SEQUENCE</scope>
    <source>
        <strain evidence="9">GTC17253</strain>
    </source>
</reference>
<dbReference type="InterPro" id="IPR001701">
    <property type="entry name" value="Glyco_hydro_9"/>
</dbReference>
<dbReference type="Gene3D" id="2.60.40.10">
    <property type="entry name" value="Immunoglobulins"/>
    <property type="match status" value="1"/>
</dbReference>
<dbReference type="Pfam" id="PF00759">
    <property type="entry name" value="Glyco_hydro_9"/>
    <property type="match status" value="1"/>
</dbReference>
<evidence type="ECO:0000256" key="5">
    <source>
        <dbReference type="ARBA" id="ARBA00023326"/>
    </source>
</evidence>
<dbReference type="Pfam" id="PF02927">
    <property type="entry name" value="CelD_N"/>
    <property type="match status" value="1"/>
</dbReference>
<evidence type="ECO:0000256" key="1">
    <source>
        <dbReference type="ARBA" id="ARBA00007072"/>
    </source>
</evidence>
<dbReference type="PANTHER" id="PTHR22298">
    <property type="entry name" value="ENDO-1,4-BETA-GLUCANASE"/>
    <property type="match status" value="1"/>
</dbReference>
<gene>
    <name evidence="9" type="ORF">GTC17253_22690</name>
</gene>
<evidence type="ECO:0000259" key="8">
    <source>
        <dbReference type="Pfam" id="PF02927"/>
    </source>
</evidence>
<sequence length="548" mass="61122">MKKIFISMLCLCLPLTGFAATPRGQRASNVRLNSIGYLPTAPKQASIVGKKCAFNVVNAKTGKVVFRGSTSAARYQKDINQSVCTADFSKITKPGSYYLTVNGRRSATFNIGDKVYTQPLITTMRAFYLWRCGMAVTGKHNGQTYHYDACHLNDGYEDYIGQKGTIRDGVGGWHDAGDYGKYTVNAGITLGCLFRAYKSFSKQLSTLPLDLPQTAEGYPQFLQELKWETDWLLKMQYADGSWRVSHKLTRREFSWGAMPEKDLEKRFYTDWSSAATANFAASLAQAARVFQPYDAAYAKKCLDAARLSYQCLKKHPEEKPFVQGDFKTGGYQTTDPDDRLWAAAELWETTGEAQYLKDFEARSLANRNQVDKVWDWGNVTNLGTFTYLLSKRSGKNPQIAEQLHKAAIASADEIVADGLNDVYRRPLGTSYGWGCNGTVARQTINLYVAYRLTGKADYRTTALDAVAHLFGRNYYGRSFVTGLGVNPALYPHDRRSAFDENKAPWPGYVVGGGLSATNWKDDQGEYSLNEIAINWQAPVVFALAFAAE</sequence>
<keyword evidence="5" id="KW-0624">Polysaccharide degradation</keyword>
<feature type="signal peptide" evidence="6">
    <location>
        <begin position="1"/>
        <end position="19"/>
    </location>
</feature>
<dbReference type="CDD" id="cd02850">
    <property type="entry name" value="E_set_Cellulase_N"/>
    <property type="match status" value="1"/>
</dbReference>
<accession>A0AB33IRC7</accession>
<feature type="domain" description="Cellulase Ig-like" evidence="8">
    <location>
        <begin position="26"/>
        <end position="105"/>
    </location>
</feature>
<evidence type="ECO:0000256" key="4">
    <source>
        <dbReference type="ARBA" id="ARBA00023295"/>
    </source>
</evidence>
<evidence type="ECO:0000313" key="9">
    <source>
        <dbReference type="EMBL" id="BFO72303.1"/>
    </source>
</evidence>
<keyword evidence="4" id="KW-0326">Glycosidase</keyword>
<dbReference type="SUPFAM" id="SSF48208">
    <property type="entry name" value="Six-hairpin glycosidases"/>
    <property type="match status" value="1"/>
</dbReference>